<dbReference type="Pfam" id="PF08238">
    <property type="entry name" value="Sel1"/>
    <property type="match status" value="9"/>
</dbReference>
<comment type="similarity">
    <text evidence="1">Belongs to the sel-1 family.</text>
</comment>
<keyword evidence="3" id="KW-1133">Transmembrane helix</keyword>
<dbReference type="AlphaFoldDB" id="A0A0L8FKT1"/>
<dbReference type="EMBL" id="KQ429661">
    <property type="protein sequence ID" value="KOF65277.1"/>
    <property type="molecule type" value="Genomic_DNA"/>
</dbReference>
<dbReference type="GO" id="GO:0036503">
    <property type="term" value="P:ERAD pathway"/>
    <property type="evidence" value="ECO:0007669"/>
    <property type="project" value="TreeGrafter"/>
</dbReference>
<dbReference type="InterPro" id="IPR006597">
    <property type="entry name" value="Sel1-like"/>
</dbReference>
<dbReference type="OrthoDB" id="27934at2759"/>
<feature type="transmembrane region" description="Helical" evidence="3">
    <location>
        <begin position="855"/>
        <end position="873"/>
    </location>
</feature>
<reference evidence="4" key="1">
    <citation type="submission" date="2015-07" db="EMBL/GenBank/DDBJ databases">
        <title>MeaNS - Measles Nucleotide Surveillance Program.</title>
        <authorList>
            <person name="Tran T."/>
            <person name="Druce J."/>
        </authorList>
    </citation>
    <scope>NUCLEOTIDE SEQUENCE</scope>
    <source>
        <strain evidence="4">UCB-OBI-ISO-001</strain>
        <tissue evidence="4">Gonad</tissue>
    </source>
</reference>
<feature type="compositionally biased region" description="Basic and acidic residues" evidence="2">
    <location>
        <begin position="47"/>
        <end position="63"/>
    </location>
</feature>
<sequence length="881" mass="99375">MLKTSLRFKCFLGTVLYIVLCEIIVCADNAHRHLHQDEQLHTPAESKNSENVKPEVDEGEKQNQKFEQNTFFEDKEANLNTIHEQDSHNSHNNPQNTKDYEDIIAHQNSLGQKDLDQQEPDQQEISDHQNTAVHKEFEIFQDSQLPLDNQEFRSEFNPDSETLHETVVNQQNQDTNEISHEPSNEALNIADLNSDVDSANFPDTDHTADAVNSKGEEMKEAELTPLEIKANELYEQGEVLINNTYHKNYRAAYVFFKAAAQLNHTKALEYIGFGHFFGDHCNQNFTKAKEIFEDLSNRGSARGQLGLGLLFSIGMSVNSSQARTIVYLTFAALGGDPLAQMALGYRYWAGIGVEMKCESALTYYRKVATLVSNMVSVSGGPVIQRIRLQEEVENTHSNSGLLDDDLLQYYHFLADKGDMQAQVVLGQLYYQGGRGVEINHERALHYFLMAAESGNALALAFLGKHSILPKVTVTCHDFCEAQYSKGAFYVPPARLLVLRHQHRPHCLREAQCSKGVFGKFRTWVLILKMYSEGSPVVKQNNETAISYFKKAAEKGNAVGQCGLGLMYLRGQGVEKDYINALKYFTLAAEQGWAEGQLQLGIMHYSGLGVRRDYKLAVKYFNLASQGGHILAFYNLAQMHATGTGVLSNCHMAVELFKNVAERGRWSEMLMEAHSLYREGNVEAALIKYTFLAELGYEVAQSNVAYILDQGESMMFLKQETNKRALLQWTRAASQGSTIARVKMGDYHYYGFGTSVDYEVAASHYRVASEQHHNAQAMFNLGYMHEKGLGMKQDVHLAKRFYDMAAETSTEAQVPVTLALLKLGLFYGVDVFSKEMEFYKDFLKKLNPQLYLGPDWDLYVITFLAVLLGLVILLRRQMGQAA</sequence>
<dbReference type="GO" id="GO:0005789">
    <property type="term" value="C:endoplasmic reticulum membrane"/>
    <property type="evidence" value="ECO:0007669"/>
    <property type="project" value="TreeGrafter"/>
</dbReference>
<organism evidence="4">
    <name type="scientific">Octopus bimaculoides</name>
    <name type="common">California two-spotted octopus</name>
    <dbReference type="NCBI Taxonomy" id="37653"/>
    <lineage>
        <taxon>Eukaryota</taxon>
        <taxon>Metazoa</taxon>
        <taxon>Spiralia</taxon>
        <taxon>Lophotrochozoa</taxon>
        <taxon>Mollusca</taxon>
        <taxon>Cephalopoda</taxon>
        <taxon>Coleoidea</taxon>
        <taxon>Octopodiformes</taxon>
        <taxon>Octopoda</taxon>
        <taxon>Incirrata</taxon>
        <taxon>Octopodidae</taxon>
        <taxon>Octopus</taxon>
    </lineage>
</organism>
<dbReference type="InterPro" id="IPR050767">
    <property type="entry name" value="Sel1_AlgK"/>
</dbReference>
<dbReference type="PANTHER" id="PTHR11102">
    <property type="entry name" value="SEL-1-LIKE PROTEIN"/>
    <property type="match status" value="1"/>
</dbReference>
<evidence type="ECO:0000313" key="4">
    <source>
        <dbReference type="EMBL" id="KOF65277.1"/>
    </source>
</evidence>
<evidence type="ECO:0000256" key="3">
    <source>
        <dbReference type="SAM" id="Phobius"/>
    </source>
</evidence>
<dbReference type="SUPFAM" id="SSF81901">
    <property type="entry name" value="HCP-like"/>
    <property type="match status" value="4"/>
</dbReference>
<gene>
    <name evidence="4" type="ORF">OCBIM_22016023mg</name>
</gene>
<evidence type="ECO:0000256" key="1">
    <source>
        <dbReference type="ARBA" id="ARBA00038101"/>
    </source>
</evidence>
<evidence type="ECO:0000256" key="2">
    <source>
        <dbReference type="SAM" id="MobiDB-lite"/>
    </source>
</evidence>
<name>A0A0L8FKT1_OCTBM</name>
<dbReference type="Gene3D" id="1.25.40.10">
    <property type="entry name" value="Tetratricopeptide repeat domain"/>
    <property type="match status" value="2"/>
</dbReference>
<proteinExistence type="inferred from homology"/>
<keyword evidence="3" id="KW-0812">Transmembrane</keyword>
<accession>A0A0L8FKT1</accession>
<feature type="region of interest" description="Disordered" evidence="2">
    <location>
        <begin position="37"/>
        <end position="63"/>
    </location>
</feature>
<protein>
    <recommendedName>
        <fullName evidence="5">Protein sel-1 homolog 1</fullName>
    </recommendedName>
</protein>
<dbReference type="PANTHER" id="PTHR11102:SF147">
    <property type="entry name" value="SEL1L ADAPTOR SUBUNIT OF ERAD E3 UBIQUITIN LIGASE"/>
    <property type="match status" value="1"/>
</dbReference>
<dbReference type="InterPro" id="IPR011990">
    <property type="entry name" value="TPR-like_helical_dom_sf"/>
</dbReference>
<keyword evidence="3" id="KW-0472">Membrane</keyword>
<dbReference type="STRING" id="37653.A0A0L8FKT1"/>
<evidence type="ECO:0008006" key="5">
    <source>
        <dbReference type="Google" id="ProtNLM"/>
    </source>
</evidence>
<dbReference type="SMART" id="SM00671">
    <property type="entry name" value="SEL1"/>
    <property type="match status" value="11"/>
</dbReference>